<evidence type="ECO:0000259" key="6">
    <source>
        <dbReference type="PROSITE" id="PS50893"/>
    </source>
</evidence>
<name>A0A512DD41_9CELL</name>
<dbReference type="InterPro" id="IPR017871">
    <property type="entry name" value="ABC_transporter-like_CS"/>
</dbReference>
<feature type="compositionally biased region" description="Low complexity" evidence="5">
    <location>
        <begin position="21"/>
        <end position="37"/>
    </location>
</feature>
<evidence type="ECO:0000256" key="3">
    <source>
        <dbReference type="ARBA" id="ARBA00022741"/>
    </source>
</evidence>
<evidence type="ECO:0000256" key="5">
    <source>
        <dbReference type="SAM" id="MobiDB-lite"/>
    </source>
</evidence>
<comment type="similarity">
    <text evidence="1">Belongs to the ABC transporter superfamily.</text>
</comment>
<dbReference type="Pfam" id="PF00005">
    <property type="entry name" value="ABC_tran"/>
    <property type="match status" value="1"/>
</dbReference>
<keyword evidence="4 7" id="KW-0067">ATP-binding</keyword>
<reference evidence="7 8" key="1">
    <citation type="submission" date="2019-07" db="EMBL/GenBank/DDBJ databases">
        <title>Whole genome shotgun sequence of Cellulomonas aerilata NBRC 106308.</title>
        <authorList>
            <person name="Hosoyama A."/>
            <person name="Uohara A."/>
            <person name="Ohji S."/>
            <person name="Ichikawa N."/>
        </authorList>
    </citation>
    <scope>NUCLEOTIDE SEQUENCE [LARGE SCALE GENOMIC DNA]</scope>
    <source>
        <strain evidence="7 8">NBRC 106308</strain>
    </source>
</reference>
<evidence type="ECO:0000313" key="8">
    <source>
        <dbReference type="Proteomes" id="UP000321181"/>
    </source>
</evidence>
<feature type="compositionally biased region" description="Basic and acidic residues" evidence="5">
    <location>
        <begin position="61"/>
        <end position="82"/>
    </location>
</feature>
<dbReference type="Proteomes" id="UP000321181">
    <property type="component" value="Unassembled WGS sequence"/>
</dbReference>
<dbReference type="AlphaFoldDB" id="A0A512DD41"/>
<evidence type="ECO:0000256" key="1">
    <source>
        <dbReference type="ARBA" id="ARBA00005417"/>
    </source>
</evidence>
<dbReference type="GO" id="GO:0016887">
    <property type="term" value="F:ATP hydrolysis activity"/>
    <property type="evidence" value="ECO:0007669"/>
    <property type="project" value="InterPro"/>
</dbReference>
<dbReference type="SUPFAM" id="SSF52540">
    <property type="entry name" value="P-loop containing nucleoside triphosphate hydrolases"/>
    <property type="match status" value="1"/>
</dbReference>
<organism evidence="7 8">
    <name type="scientific">Cellulomonas aerilata</name>
    <dbReference type="NCBI Taxonomy" id="515326"/>
    <lineage>
        <taxon>Bacteria</taxon>
        <taxon>Bacillati</taxon>
        <taxon>Actinomycetota</taxon>
        <taxon>Actinomycetes</taxon>
        <taxon>Micrococcales</taxon>
        <taxon>Cellulomonadaceae</taxon>
        <taxon>Cellulomonas</taxon>
    </lineage>
</organism>
<dbReference type="PROSITE" id="PS50893">
    <property type="entry name" value="ABC_TRANSPORTER_2"/>
    <property type="match status" value="1"/>
</dbReference>
<sequence length="394" mass="40629">MSRHAAPGDGDAERPTGAPTRPSGRRAAGSAVASGPRGDAGGSAGTGDSAGTGRLGGSRGGADRVDRGDEGDRDDRAEGADRGDRTLVIDHLTKRFGPVHAVDDLSFTVRPGRVTGFLGPNGAGKTTTLRMLLGLVRPTSGTATIGGRTYGELRRPVHTVGAALEAASFHPGRSALDHLRVYAPQAGVDDARCHEVLRIVGLDGVARRRAGGFSLGMRQRLALATTLLGDPGVLLLDEPANGLDPEGIAWLRAFLRHLAGEGRTVLVSSHVLSEVEQTVDDVVIIARGRLVHASSLPELAALAEPTVRVSSPDPAGLHALVADAGWAGLATRAPGGRPGTLVLRRVPAAEIGARAFTAGVELHELAPRDVGLEETFLRLVEDGGVAARPDGDGR</sequence>
<dbReference type="CDD" id="cd03268">
    <property type="entry name" value="ABC_BcrA_bacitracin_resist"/>
    <property type="match status" value="1"/>
</dbReference>
<dbReference type="PANTHER" id="PTHR43335:SF4">
    <property type="entry name" value="ABC TRANSPORTER, ATP-BINDING PROTEIN"/>
    <property type="match status" value="1"/>
</dbReference>
<feature type="domain" description="ABC transporter" evidence="6">
    <location>
        <begin position="87"/>
        <end position="312"/>
    </location>
</feature>
<protein>
    <submittedName>
        <fullName evidence="7">Multidrug ABC transporter ATP-binding protein</fullName>
    </submittedName>
</protein>
<dbReference type="Gene3D" id="3.40.50.300">
    <property type="entry name" value="P-loop containing nucleotide triphosphate hydrolases"/>
    <property type="match status" value="1"/>
</dbReference>
<dbReference type="GO" id="GO:0005524">
    <property type="term" value="F:ATP binding"/>
    <property type="evidence" value="ECO:0007669"/>
    <property type="project" value="UniProtKB-KW"/>
</dbReference>
<comment type="caution">
    <text evidence="7">The sequence shown here is derived from an EMBL/GenBank/DDBJ whole genome shotgun (WGS) entry which is preliminary data.</text>
</comment>
<dbReference type="PROSITE" id="PS00211">
    <property type="entry name" value="ABC_TRANSPORTER_1"/>
    <property type="match status" value="1"/>
</dbReference>
<dbReference type="InterPro" id="IPR003439">
    <property type="entry name" value="ABC_transporter-like_ATP-bd"/>
</dbReference>
<dbReference type="InterPro" id="IPR003593">
    <property type="entry name" value="AAA+_ATPase"/>
</dbReference>
<proteinExistence type="inferred from homology"/>
<gene>
    <name evidence="7" type="ORF">CAE01nite_21160</name>
</gene>
<feature type="compositionally biased region" description="Gly residues" evidence="5">
    <location>
        <begin position="38"/>
        <end position="60"/>
    </location>
</feature>
<dbReference type="PANTHER" id="PTHR43335">
    <property type="entry name" value="ABC TRANSPORTER, ATP-BINDING PROTEIN"/>
    <property type="match status" value="1"/>
</dbReference>
<keyword evidence="8" id="KW-1185">Reference proteome</keyword>
<feature type="region of interest" description="Disordered" evidence="5">
    <location>
        <begin position="1"/>
        <end position="82"/>
    </location>
</feature>
<accession>A0A512DD41</accession>
<evidence type="ECO:0000313" key="7">
    <source>
        <dbReference type="EMBL" id="GEO34391.1"/>
    </source>
</evidence>
<keyword evidence="2" id="KW-0813">Transport</keyword>
<dbReference type="SMART" id="SM00382">
    <property type="entry name" value="AAA"/>
    <property type="match status" value="1"/>
</dbReference>
<keyword evidence="3" id="KW-0547">Nucleotide-binding</keyword>
<evidence type="ECO:0000256" key="2">
    <source>
        <dbReference type="ARBA" id="ARBA00022448"/>
    </source>
</evidence>
<dbReference type="EMBL" id="BJYY01000013">
    <property type="protein sequence ID" value="GEO34391.1"/>
    <property type="molecule type" value="Genomic_DNA"/>
</dbReference>
<dbReference type="InterPro" id="IPR027417">
    <property type="entry name" value="P-loop_NTPase"/>
</dbReference>
<evidence type="ECO:0000256" key="4">
    <source>
        <dbReference type="ARBA" id="ARBA00022840"/>
    </source>
</evidence>